<dbReference type="EMBL" id="JALJRB010000003">
    <property type="protein sequence ID" value="MCJ8499796.1"/>
    <property type="molecule type" value="Genomic_DNA"/>
</dbReference>
<sequence>MDNKGNSSSSGKTDQRKHPRIALALPITIIGFNATARVVDFSLGGFHIATDNTEQFKQGQQIRIAVRFPDEAAISFIKASIAHIGQKGLGCRLIDVDPAIYRMLESNFDFYRSTMPIE</sequence>
<evidence type="ECO:0000259" key="1">
    <source>
        <dbReference type="Pfam" id="PF07238"/>
    </source>
</evidence>
<name>A0AA41R317_9BACT</name>
<dbReference type="AlphaFoldDB" id="A0AA41R317"/>
<protein>
    <submittedName>
        <fullName evidence="2">PilZ domain-containing protein</fullName>
    </submittedName>
</protein>
<comment type="caution">
    <text evidence="2">The sequence shown here is derived from an EMBL/GenBank/DDBJ whole genome shotgun (WGS) entry which is preliminary data.</text>
</comment>
<gene>
    <name evidence="2" type="ORF">MRX98_04360</name>
</gene>
<dbReference type="InterPro" id="IPR009875">
    <property type="entry name" value="PilZ_domain"/>
</dbReference>
<evidence type="ECO:0000313" key="3">
    <source>
        <dbReference type="Proteomes" id="UP001165427"/>
    </source>
</evidence>
<dbReference type="Proteomes" id="UP001165427">
    <property type="component" value="Unassembled WGS sequence"/>
</dbReference>
<evidence type="ECO:0000313" key="2">
    <source>
        <dbReference type="EMBL" id="MCJ8499796.1"/>
    </source>
</evidence>
<organism evidence="2 3">
    <name type="scientific">Desulfatitalea alkaliphila</name>
    <dbReference type="NCBI Taxonomy" id="2929485"/>
    <lineage>
        <taxon>Bacteria</taxon>
        <taxon>Pseudomonadati</taxon>
        <taxon>Thermodesulfobacteriota</taxon>
        <taxon>Desulfobacteria</taxon>
        <taxon>Desulfobacterales</taxon>
        <taxon>Desulfosarcinaceae</taxon>
        <taxon>Desulfatitalea</taxon>
    </lineage>
</organism>
<feature type="domain" description="PilZ" evidence="1">
    <location>
        <begin position="14"/>
        <end position="104"/>
    </location>
</feature>
<dbReference type="RefSeq" id="WP_246903298.1">
    <property type="nucleotide sequence ID" value="NZ_JALJRB010000003.1"/>
</dbReference>
<dbReference type="GO" id="GO:0035438">
    <property type="term" value="F:cyclic-di-GMP binding"/>
    <property type="evidence" value="ECO:0007669"/>
    <property type="project" value="InterPro"/>
</dbReference>
<proteinExistence type="predicted"/>
<dbReference type="Gene3D" id="2.40.10.220">
    <property type="entry name" value="predicted glycosyltransferase like domains"/>
    <property type="match status" value="1"/>
</dbReference>
<reference evidence="2" key="1">
    <citation type="submission" date="2022-04" db="EMBL/GenBank/DDBJ databases">
        <title>Desulfatitalea alkaliphila sp. nov., a novel anaerobic sulfate-reducing bacterium isolated from terrestrial mud volcano, Taman Peninsula, Russia.</title>
        <authorList>
            <person name="Khomyakova M.A."/>
            <person name="Merkel A.Y."/>
            <person name="Slobodkin A.I."/>
        </authorList>
    </citation>
    <scope>NUCLEOTIDE SEQUENCE</scope>
    <source>
        <strain evidence="2">M08but</strain>
    </source>
</reference>
<dbReference type="Pfam" id="PF07238">
    <property type="entry name" value="PilZ"/>
    <property type="match status" value="1"/>
</dbReference>
<keyword evidence="3" id="KW-1185">Reference proteome</keyword>
<accession>A0AA41R317</accession>
<dbReference type="SUPFAM" id="SSF141371">
    <property type="entry name" value="PilZ domain-like"/>
    <property type="match status" value="1"/>
</dbReference>